<comment type="caution">
    <text evidence="2">The sequence shown here is derived from an EMBL/GenBank/DDBJ whole genome shotgun (WGS) entry which is preliminary data.</text>
</comment>
<proteinExistence type="predicted"/>
<reference evidence="2 3" key="1">
    <citation type="submission" date="2015-02" db="EMBL/GenBank/DDBJ databases">
        <title>Draft Genome Sequences of Two Closely-Related Aflatoxigenic Aspergillus Species Obtained from the Cote d'Ivoire.</title>
        <authorList>
            <person name="Moore G.G."/>
            <person name="Beltz S.B."/>
            <person name="Mack B.M."/>
        </authorList>
    </citation>
    <scope>NUCLEOTIDE SEQUENCE [LARGE SCALE GENOMIC DNA]</scope>
    <source>
        <strain evidence="2 3">SRRC1468</strain>
    </source>
</reference>
<sequence length="514" mass="57865">MEPSRPLDGSQEQPNPEIEHPVESSPPEPVGRTPTAGVKRPREHEEDEEVEEVPRPRVPNTPAVGAQQGDPTREESGASRHPARPRPTRFTKIVTMPNGTNFLMYTPTHDEDITIVSGVQATWSIHNLPDILYFIRPQPEHAISAVPRHKADCLIFGNVVNHYDVLPVQISSLVEGWRVEAWMRLDGRITAEDIIDRVIPKYRSQIAPGGIELRRSEFRELFYTTSWGWGDTYKRVTQAMKAKGLNPKTNSTRGLTPGLVSPEMGILSSRIPVPEYVGSQVRPIAFLGRQVFQHAPQVWSHIPLAQPTLAPLGNYMLPFVRAVTGSMPYPPYPPSPRPHPPAHPPARPHPTAIHPHPPAMHPHPSAHPQLPASHPHHPAYPHPPAIHPRPPARPSARPHPVHPFSRRAVVPDHTERDENNLTRDERNAQAPTEYPPLPPVDQNELAYHGGPPARRFQDDPDDNGRTMALEDYLTRHRLTFHQYIHIRYESRVEFTMALEPATQDPWATLDGQRD</sequence>
<dbReference type="OrthoDB" id="5348779at2759"/>
<name>A0A0F8XIA3_9EURO</name>
<evidence type="ECO:0000313" key="2">
    <source>
        <dbReference type="EMBL" id="KKK23302.1"/>
    </source>
</evidence>
<feature type="region of interest" description="Disordered" evidence="1">
    <location>
        <begin position="1"/>
        <end position="89"/>
    </location>
</feature>
<dbReference type="AlphaFoldDB" id="A0A0F8XIA3"/>
<dbReference type="Proteomes" id="UP000034291">
    <property type="component" value="Unassembled WGS sequence"/>
</dbReference>
<dbReference type="EMBL" id="JZBS01001295">
    <property type="protein sequence ID" value="KKK23302.1"/>
    <property type="molecule type" value="Genomic_DNA"/>
</dbReference>
<protein>
    <submittedName>
        <fullName evidence="2">Uncharacterized protein</fullName>
    </submittedName>
</protein>
<feature type="region of interest" description="Disordered" evidence="1">
    <location>
        <begin position="331"/>
        <end position="447"/>
    </location>
</feature>
<feature type="compositionally biased region" description="Pro residues" evidence="1">
    <location>
        <begin position="331"/>
        <end position="348"/>
    </location>
</feature>
<feature type="compositionally biased region" description="Low complexity" evidence="1">
    <location>
        <begin position="362"/>
        <end position="373"/>
    </location>
</feature>
<organism evidence="2 3">
    <name type="scientific">Aspergillus rambellii</name>
    <dbReference type="NCBI Taxonomy" id="308745"/>
    <lineage>
        <taxon>Eukaryota</taxon>
        <taxon>Fungi</taxon>
        <taxon>Dikarya</taxon>
        <taxon>Ascomycota</taxon>
        <taxon>Pezizomycotina</taxon>
        <taxon>Eurotiomycetes</taxon>
        <taxon>Eurotiomycetidae</taxon>
        <taxon>Eurotiales</taxon>
        <taxon>Aspergillaceae</taxon>
        <taxon>Aspergillus</taxon>
        <taxon>Aspergillus subgen. Nidulantes</taxon>
    </lineage>
</organism>
<accession>A0A0F8XIA3</accession>
<evidence type="ECO:0000256" key="1">
    <source>
        <dbReference type="SAM" id="MobiDB-lite"/>
    </source>
</evidence>
<evidence type="ECO:0000313" key="3">
    <source>
        <dbReference type="Proteomes" id="UP000034291"/>
    </source>
</evidence>
<gene>
    <name evidence="2" type="ORF">ARAM_006376</name>
</gene>
<feature type="compositionally biased region" description="Pro residues" evidence="1">
    <location>
        <begin position="380"/>
        <end position="393"/>
    </location>
</feature>
<keyword evidence="3" id="KW-1185">Reference proteome</keyword>
<feature type="compositionally biased region" description="Basic and acidic residues" evidence="1">
    <location>
        <begin position="409"/>
        <end position="427"/>
    </location>
</feature>